<name>A0A9P1CIW5_9DINO</name>
<dbReference type="EMBL" id="CAMXCT010001544">
    <property type="protein sequence ID" value="CAI3991031.1"/>
    <property type="molecule type" value="Genomic_DNA"/>
</dbReference>
<dbReference type="InterPro" id="IPR036116">
    <property type="entry name" value="FN3_sf"/>
</dbReference>
<evidence type="ECO:0000313" key="2">
    <source>
        <dbReference type="EMBL" id="CAI3991031.1"/>
    </source>
</evidence>
<dbReference type="SUPFAM" id="SSF49265">
    <property type="entry name" value="Fibronectin type III"/>
    <property type="match status" value="1"/>
</dbReference>
<accession>A0A9P1CIW5</accession>
<dbReference type="Pfam" id="PF00041">
    <property type="entry name" value="fn3"/>
    <property type="match status" value="1"/>
</dbReference>
<dbReference type="PROSITE" id="PS50853">
    <property type="entry name" value="FN3"/>
    <property type="match status" value="2"/>
</dbReference>
<comment type="caution">
    <text evidence="2">The sequence shown here is derived from an EMBL/GenBank/DDBJ whole genome shotgun (WGS) entry which is preliminary data.</text>
</comment>
<dbReference type="EMBL" id="CAMXCT020001544">
    <property type="protein sequence ID" value="CAL1144406.1"/>
    <property type="molecule type" value="Genomic_DNA"/>
</dbReference>
<keyword evidence="4" id="KW-1185">Reference proteome</keyword>
<organism evidence="2">
    <name type="scientific">Cladocopium goreaui</name>
    <dbReference type="NCBI Taxonomy" id="2562237"/>
    <lineage>
        <taxon>Eukaryota</taxon>
        <taxon>Sar</taxon>
        <taxon>Alveolata</taxon>
        <taxon>Dinophyceae</taxon>
        <taxon>Suessiales</taxon>
        <taxon>Symbiodiniaceae</taxon>
        <taxon>Cladocopium</taxon>
    </lineage>
</organism>
<feature type="non-terminal residue" evidence="2">
    <location>
        <position position="1"/>
    </location>
</feature>
<gene>
    <name evidence="2" type="ORF">C1SCF055_LOCUS17967</name>
</gene>
<feature type="domain" description="Fibronectin type-III" evidence="1">
    <location>
        <begin position="1"/>
        <end position="72"/>
    </location>
</feature>
<dbReference type="InterPro" id="IPR013783">
    <property type="entry name" value="Ig-like_fold"/>
</dbReference>
<protein>
    <submittedName>
        <fullName evidence="3">M-protein, striated muscle</fullName>
    </submittedName>
</protein>
<reference evidence="2" key="1">
    <citation type="submission" date="2022-10" db="EMBL/GenBank/DDBJ databases">
        <authorList>
            <person name="Chen Y."/>
            <person name="Dougan E. K."/>
            <person name="Chan C."/>
            <person name="Rhodes N."/>
            <person name="Thang M."/>
        </authorList>
    </citation>
    <scope>NUCLEOTIDE SEQUENCE</scope>
</reference>
<dbReference type="Proteomes" id="UP001152797">
    <property type="component" value="Unassembled WGS sequence"/>
</dbReference>
<sequence>DGGAPIFAYRIWQRTGTGSLVLAVNSSESNATEVIVESLTRTTAYSFVVAGVNTLGVGSLSEESMQVWTLPVAPAAVEQLQLEPSPSRLNFTWEAPDDGGLPIDFYTIEMHLEDLEDLESGFFLVGNLSSSGCRCFQLTDLMANRSYRLQIFAWNAVGRSPVMAQASP</sequence>
<dbReference type="EMBL" id="CAMXCT030001544">
    <property type="protein sequence ID" value="CAL4778343.1"/>
    <property type="molecule type" value="Genomic_DNA"/>
</dbReference>
<dbReference type="Gene3D" id="2.60.40.10">
    <property type="entry name" value="Immunoglobulins"/>
    <property type="match status" value="2"/>
</dbReference>
<reference evidence="3 4" key="2">
    <citation type="submission" date="2024-05" db="EMBL/GenBank/DDBJ databases">
        <authorList>
            <person name="Chen Y."/>
            <person name="Shah S."/>
            <person name="Dougan E. K."/>
            <person name="Thang M."/>
            <person name="Chan C."/>
        </authorList>
    </citation>
    <scope>NUCLEOTIDE SEQUENCE [LARGE SCALE GENOMIC DNA]</scope>
</reference>
<dbReference type="CDD" id="cd00063">
    <property type="entry name" value="FN3"/>
    <property type="match status" value="2"/>
</dbReference>
<dbReference type="AlphaFoldDB" id="A0A9P1CIW5"/>
<feature type="domain" description="Fibronectin type-III" evidence="1">
    <location>
        <begin position="73"/>
        <end position="168"/>
    </location>
</feature>
<dbReference type="SMART" id="SM00060">
    <property type="entry name" value="FN3"/>
    <property type="match status" value="1"/>
</dbReference>
<evidence type="ECO:0000313" key="4">
    <source>
        <dbReference type="Proteomes" id="UP001152797"/>
    </source>
</evidence>
<evidence type="ECO:0000259" key="1">
    <source>
        <dbReference type="PROSITE" id="PS50853"/>
    </source>
</evidence>
<dbReference type="OrthoDB" id="10056271at2759"/>
<proteinExistence type="predicted"/>
<evidence type="ECO:0000313" key="3">
    <source>
        <dbReference type="EMBL" id="CAL4778343.1"/>
    </source>
</evidence>
<dbReference type="InterPro" id="IPR003961">
    <property type="entry name" value="FN3_dom"/>
</dbReference>